<accession>A0ABS4QM24</accession>
<evidence type="ECO:0000256" key="1">
    <source>
        <dbReference type="ARBA" id="ARBA00023172"/>
    </source>
</evidence>
<dbReference type="PROSITE" id="PS51898">
    <property type="entry name" value="TYR_RECOMBINASE"/>
    <property type="match status" value="1"/>
</dbReference>
<evidence type="ECO:0000256" key="2">
    <source>
        <dbReference type="SAM" id="MobiDB-lite"/>
    </source>
</evidence>
<evidence type="ECO:0000259" key="3">
    <source>
        <dbReference type="PROSITE" id="PS51898"/>
    </source>
</evidence>
<dbReference type="EMBL" id="JAGGMR010000001">
    <property type="protein sequence ID" value="MBP2192143.1"/>
    <property type="molecule type" value="Genomic_DNA"/>
</dbReference>
<proteinExistence type="predicted"/>
<sequence>MPKHFTWHDLRHFYASALIQAGASVKTVQVRLGHSDANTTLRVYTHLWPDQDSHTREAIETLFAAESEPTPEGYGGTSGDGTDGRRDTDGTGALE</sequence>
<keyword evidence="5" id="KW-1185">Reference proteome</keyword>
<name>A0ABS4QM24_9NOCA</name>
<dbReference type="InterPro" id="IPR013762">
    <property type="entry name" value="Integrase-like_cat_sf"/>
</dbReference>
<feature type="domain" description="Tyr recombinase" evidence="3">
    <location>
        <begin position="1"/>
        <end position="60"/>
    </location>
</feature>
<feature type="region of interest" description="Disordered" evidence="2">
    <location>
        <begin position="63"/>
        <end position="95"/>
    </location>
</feature>
<keyword evidence="1" id="KW-0233">DNA recombination</keyword>
<dbReference type="SUPFAM" id="SSF56349">
    <property type="entry name" value="DNA breaking-rejoining enzymes"/>
    <property type="match status" value="1"/>
</dbReference>
<evidence type="ECO:0000313" key="5">
    <source>
        <dbReference type="Proteomes" id="UP001519325"/>
    </source>
</evidence>
<evidence type="ECO:0000313" key="4">
    <source>
        <dbReference type="EMBL" id="MBP2192143.1"/>
    </source>
</evidence>
<organism evidence="4 5">
    <name type="scientific">Nocardia goodfellowii</name>
    <dbReference type="NCBI Taxonomy" id="882446"/>
    <lineage>
        <taxon>Bacteria</taxon>
        <taxon>Bacillati</taxon>
        <taxon>Actinomycetota</taxon>
        <taxon>Actinomycetes</taxon>
        <taxon>Mycobacteriales</taxon>
        <taxon>Nocardiaceae</taxon>
        <taxon>Nocardia</taxon>
    </lineage>
</organism>
<gene>
    <name evidence="4" type="ORF">BJ987_005044</name>
</gene>
<dbReference type="Pfam" id="PF00589">
    <property type="entry name" value="Phage_integrase"/>
    <property type="match status" value="1"/>
</dbReference>
<dbReference type="Gene3D" id="1.10.443.10">
    <property type="entry name" value="Intergrase catalytic core"/>
    <property type="match status" value="1"/>
</dbReference>
<comment type="caution">
    <text evidence="4">The sequence shown here is derived from an EMBL/GenBank/DDBJ whole genome shotgun (WGS) entry which is preliminary data.</text>
</comment>
<dbReference type="InterPro" id="IPR011010">
    <property type="entry name" value="DNA_brk_join_enz"/>
</dbReference>
<dbReference type="InterPro" id="IPR002104">
    <property type="entry name" value="Integrase_catalytic"/>
</dbReference>
<protein>
    <recommendedName>
        <fullName evidence="3">Tyr recombinase domain-containing protein</fullName>
    </recommendedName>
</protein>
<dbReference type="Proteomes" id="UP001519325">
    <property type="component" value="Unassembled WGS sequence"/>
</dbReference>
<reference evidence="4 5" key="1">
    <citation type="submission" date="2021-03" db="EMBL/GenBank/DDBJ databases">
        <title>Sequencing the genomes of 1000 actinobacteria strains.</title>
        <authorList>
            <person name="Klenk H.-P."/>
        </authorList>
    </citation>
    <scope>NUCLEOTIDE SEQUENCE [LARGE SCALE GENOMIC DNA]</scope>
    <source>
        <strain evidence="4 5">DSM 45516</strain>
    </source>
</reference>